<keyword evidence="3" id="KW-0489">Methyltransferase</keyword>
<feature type="non-terminal residue" evidence="3">
    <location>
        <position position="1002"/>
    </location>
</feature>
<feature type="compositionally biased region" description="Low complexity" evidence="1">
    <location>
        <begin position="349"/>
        <end position="362"/>
    </location>
</feature>
<feature type="compositionally biased region" description="Polar residues" evidence="1">
    <location>
        <begin position="62"/>
        <end position="78"/>
    </location>
</feature>
<dbReference type="Proteomes" id="UP000030108">
    <property type="component" value="Unassembled WGS sequence"/>
</dbReference>
<organism evidence="3 4">
    <name type="scientific">Rhizoctonia solani AG-3 Rhs1AP</name>
    <dbReference type="NCBI Taxonomy" id="1086054"/>
    <lineage>
        <taxon>Eukaryota</taxon>
        <taxon>Fungi</taxon>
        <taxon>Dikarya</taxon>
        <taxon>Basidiomycota</taxon>
        <taxon>Agaricomycotina</taxon>
        <taxon>Agaricomycetes</taxon>
        <taxon>Cantharellales</taxon>
        <taxon>Ceratobasidiaceae</taxon>
        <taxon>Rhizoctonia</taxon>
    </lineage>
</organism>
<reference evidence="4" key="1">
    <citation type="journal article" date="2014" name="Genome Announc.">
        <title>Draft genome sequence of the plant-pathogenic soil fungus Rhizoctonia solani anastomosis group 3 strain Rhs1AP.</title>
        <authorList>
            <person name="Cubeta M.A."/>
            <person name="Thomas E."/>
            <person name="Dean R.A."/>
            <person name="Jabaji S."/>
            <person name="Neate S.M."/>
            <person name="Tavantzis S."/>
            <person name="Toda T."/>
            <person name="Vilgalys R."/>
            <person name="Bharathan N."/>
            <person name="Fedorova-Abrams N."/>
            <person name="Pakala S.B."/>
            <person name="Pakala S.M."/>
            <person name="Zafar N."/>
            <person name="Joardar V."/>
            <person name="Losada L."/>
            <person name="Nierman W.C."/>
        </authorList>
    </citation>
    <scope>NUCLEOTIDE SEQUENCE [LARGE SCALE GENOMIC DNA]</scope>
    <source>
        <strain evidence="4">AG-3</strain>
    </source>
</reference>
<dbReference type="InterPro" id="IPR041698">
    <property type="entry name" value="Methyltransf_25"/>
</dbReference>
<dbReference type="AlphaFoldDB" id="X8JB43"/>
<dbReference type="GO" id="GO:0032259">
    <property type="term" value="P:methylation"/>
    <property type="evidence" value="ECO:0007669"/>
    <property type="project" value="UniProtKB-KW"/>
</dbReference>
<dbReference type="PANTHER" id="PTHR43591:SF24">
    <property type="entry name" value="2-METHOXY-6-POLYPRENYL-1,4-BENZOQUINOL METHYLASE, MITOCHONDRIAL"/>
    <property type="match status" value="1"/>
</dbReference>
<feature type="compositionally biased region" description="Basic residues" evidence="1">
    <location>
        <begin position="208"/>
        <end position="217"/>
    </location>
</feature>
<dbReference type="Pfam" id="PF13649">
    <property type="entry name" value="Methyltransf_25"/>
    <property type="match status" value="1"/>
</dbReference>
<feature type="compositionally biased region" description="Low complexity" evidence="1">
    <location>
        <begin position="27"/>
        <end position="39"/>
    </location>
</feature>
<evidence type="ECO:0000313" key="3">
    <source>
        <dbReference type="EMBL" id="EUC61220.1"/>
    </source>
</evidence>
<name>X8JB43_9AGAM</name>
<feature type="region of interest" description="Disordered" evidence="1">
    <location>
        <begin position="188"/>
        <end position="229"/>
    </location>
</feature>
<evidence type="ECO:0000313" key="4">
    <source>
        <dbReference type="Proteomes" id="UP000030108"/>
    </source>
</evidence>
<dbReference type="InterPro" id="IPR029063">
    <property type="entry name" value="SAM-dependent_MTases_sf"/>
</dbReference>
<feature type="region of interest" description="Disordered" evidence="1">
    <location>
        <begin position="430"/>
        <end position="477"/>
    </location>
</feature>
<comment type="caution">
    <text evidence="3">The sequence shown here is derived from an EMBL/GenBank/DDBJ whole genome shotgun (WGS) entry which is preliminary data.</text>
</comment>
<dbReference type="GO" id="GO:0008168">
    <property type="term" value="F:methyltransferase activity"/>
    <property type="evidence" value="ECO:0007669"/>
    <property type="project" value="UniProtKB-KW"/>
</dbReference>
<feature type="domain" description="Methyltransferase" evidence="2">
    <location>
        <begin position="578"/>
        <end position="687"/>
    </location>
</feature>
<dbReference type="CDD" id="cd02440">
    <property type="entry name" value="AdoMet_MTases"/>
    <property type="match status" value="1"/>
</dbReference>
<dbReference type="PANTHER" id="PTHR43591">
    <property type="entry name" value="METHYLTRANSFERASE"/>
    <property type="match status" value="1"/>
</dbReference>
<dbReference type="SUPFAM" id="SSF53335">
    <property type="entry name" value="S-adenosyl-L-methionine-dependent methyltransferases"/>
    <property type="match status" value="1"/>
</dbReference>
<feature type="region of interest" description="Disordered" evidence="1">
    <location>
        <begin position="793"/>
        <end position="816"/>
    </location>
</feature>
<gene>
    <name evidence="3" type="ORF">RSOL_389330</name>
</gene>
<feature type="region of interest" description="Disordered" evidence="1">
    <location>
        <begin position="1"/>
        <end position="119"/>
    </location>
</feature>
<evidence type="ECO:0000259" key="2">
    <source>
        <dbReference type="Pfam" id="PF13649"/>
    </source>
</evidence>
<feature type="compositionally biased region" description="Low complexity" evidence="1">
    <location>
        <begin position="105"/>
        <end position="115"/>
    </location>
</feature>
<feature type="region of interest" description="Disordered" evidence="1">
    <location>
        <begin position="290"/>
        <end position="417"/>
    </location>
</feature>
<keyword evidence="3" id="KW-0808">Transferase</keyword>
<proteinExistence type="predicted"/>
<sequence length="1002" mass="109527">MKPTISKPRPSPISSGRTSPIPPTQMRSDSPRSMRSSGSTNTKPLRTGCGGPSARVGGPSHCYSTCNSLSPPLNTNVPQRPPRPEESRASAQAQLYQAPPVPVGSTSTHSSFSASPPKPTVLRRLSTATIHKHLSIANSASVLPFSNKRRPSIPIEDFPTSPDEEDWEDFSFEEDCVPVSPTRNVIRRKSSIPLTPRLTKGASLSRAHASRRTRRSRPNSNSHGPATPIDASRPLSVYFAYSFYSPSQIDDKEDFGHKSDSLDPTSSFMTIDANSLTDQEDLNEFDEVPAGANLEPRGSVSSIATVRPSADQRHPSRLGGLRGKLRCQWLTARSGHGQDSSPDSHNRSGSDVSVSSSAGALSPPNRPAYSRSRSTSARPVIFSRPGFKSFSKSSQSSTDFRPAHGYQSSTDSSSYAPSFSSFENNIRLGGKSGSSSCGDDWTSEEGHEPTAKPLPSSRASSIIEPAPSHWRSNSDNYAHLRPNSVTCVEPVRKPTIRMKNGVPHHSCDPKQVPYPLSYSANMMAADRWNHGLLFGDDRNPASAGGLLRGSTVSFSQFYGVGSGKKEVLNGRELRGGKVLDLGCGEGLWVLAAAKEWRHTCFVGFDLLPIQMDLKEKLDGVRNAQDIIDRIEWAQGDFLGEKLPFADNSFDLVRLANTTLALPTDPDAGNCRLRGLFSEIFRVLKVDGEFEIIDENHTVPSASTASPACPENAAFNASTGTQMREIEQAFARMLQYHQLTAYDSIPGLLQQHFSTSSEKATFRLAVSPDSDVVQNLRGRDSSEQAAARVELDRSLGLADTPAEGPTHGRGSSFSSNMQGRNRKMLQLLGKEFAETHKPTVPQGLIVLPNKILPMSPAAIYAHSTHSTNVILSAKEQLFSYVEHCARGRAVADREEFDDILWDYETSRFSRIGLRDPLQSFKDWETGISDVNEGLWSAEQRSPRFVSSPPPDATRIGSMGPLPSWRYESESDVVTVREIRVCLARKLSWIHLPFNPPNDLFISS</sequence>
<feature type="compositionally biased region" description="Low complexity" evidence="1">
    <location>
        <begin position="408"/>
        <end position="417"/>
    </location>
</feature>
<dbReference type="OrthoDB" id="2013972at2759"/>
<evidence type="ECO:0000256" key="1">
    <source>
        <dbReference type="SAM" id="MobiDB-lite"/>
    </source>
</evidence>
<dbReference type="Gene3D" id="3.40.50.150">
    <property type="entry name" value="Vaccinia Virus protein VP39"/>
    <property type="match status" value="1"/>
</dbReference>
<accession>X8JB43</accession>
<feature type="compositionally biased region" description="Low complexity" evidence="1">
    <location>
        <begin position="387"/>
        <end position="397"/>
    </location>
</feature>
<protein>
    <submittedName>
        <fullName evidence="3">Methyltransferase domain protein</fullName>
    </submittedName>
</protein>
<dbReference type="EMBL" id="JATN01000319">
    <property type="protein sequence ID" value="EUC61220.1"/>
    <property type="molecule type" value="Genomic_DNA"/>
</dbReference>